<dbReference type="AlphaFoldDB" id="A0A6A4I245"/>
<sequence length="82" mass="9399">MTDLPLHCPSCGHSSTNTPIAIPHCTPCVESLLQSNEGPTEDEERQFRKFVIKGKSEIQYLEYRIEMSRILLDHLEDTLNQL</sequence>
<organism evidence="1 2">
    <name type="scientific">Gymnopus androsaceus JB14</name>
    <dbReference type="NCBI Taxonomy" id="1447944"/>
    <lineage>
        <taxon>Eukaryota</taxon>
        <taxon>Fungi</taxon>
        <taxon>Dikarya</taxon>
        <taxon>Basidiomycota</taxon>
        <taxon>Agaricomycotina</taxon>
        <taxon>Agaricomycetes</taxon>
        <taxon>Agaricomycetidae</taxon>
        <taxon>Agaricales</taxon>
        <taxon>Marasmiineae</taxon>
        <taxon>Omphalotaceae</taxon>
        <taxon>Gymnopus</taxon>
    </lineage>
</organism>
<proteinExistence type="predicted"/>
<dbReference type="Proteomes" id="UP000799118">
    <property type="component" value="Unassembled WGS sequence"/>
</dbReference>
<accession>A0A6A4I245</accession>
<keyword evidence="2" id="KW-1185">Reference proteome</keyword>
<name>A0A6A4I245_9AGAR</name>
<protein>
    <submittedName>
        <fullName evidence="1">Uncharacterized protein</fullName>
    </submittedName>
</protein>
<evidence type="ECO:0000313" key="1">
    <source>
        <dbReference type="EMBL" id="KAE9403488.1"/>
    </source>
</evidence>
<gene>
    <name evidence="1" type="ORF">BT96DRAFT_854687</name>
</gene>
<dbReference type="OrthoDB" id="3365698at2759"/>
<reference evidence="1" key="1">
    <citation type="journal article" date="2019" name="Environ. Microbiol.">
        <title>Fungal ecological strategies reflected in gene transcription - a case study of two litter decomposers.</title>
        <authorList>
            <person name="Barbi F."/>
            <person name="Kohler A."/>
            <person name="Barry K."/>
            <person name="Baskaran P."/>
            <person name="Daum C."/>
            <person name="Fauchery L."/>
            <person name="Ihrmark K."/>
            <person name="Kuo A."/>
            <person name="LaButti K."/>
            <person name="Lipzen A."/>
            <person name="Morin E."/>
            <person name="Grigoriev I.V."/>
            <person name="Henrissat B."/>
            <person name="Lindahl B."/>
            <person name="Martin F."/>
        </authorList>
    </citation>
    <scope>NUCLEOTIDE SEQUENCE</scope>
    <source>
        <strain evidence="1">JB14</strain>
    </source>
</reference>
<evidence type="ECO:0000313" key="2">
    <source>
        <dbReference type="Proteomes" id="UP000799118"/>
    </source>
</evidence>
<dbReference type="EMBL" id="ML769424">
    <property type="protein sequence ID" value="KAE9403488.1"/>
    <property type="molecule type" value="Genomic_DNA"/>
</dbReference>